<name>A6HWB3_RAT</name>
<dbReference type="AlphaFoldDB" id="A6HWB3"/>
<dbReference type="Proteomes" id="UP000234681">
    <property type="component" value="Chromosome 2"/>
</dbReference>
<reference evidence="2" key="1">
    <citation type="submission" date="2005-09" db="EMBL/GenBank/DDBJ databases">
        <authorList>
            <person name="Mural R.J."/>
            <person name="Li P.W."/>
            <person name="Adams M.D."/>
            <person name="Amanatides P.G."/>
            <person name="Baden-Tillson H."/>
            <person name="Barnstead M."/>
            <person name="Chin S.H."/>
            <person name="Dew I."/>
            <person name="Evans C.A."/>
            <person name="Ferriera S."/>
            <person name="Flanigan M."/>
            <person name="Fosler C."/>
            <person name="Glodek A."/>
            <person name="Gu Z."/>
            <person name="Holt R.A."/>
            <person name="Jennings D."/>
            <person name="Kraft C.L."/>
            <person name="Lu F."/>
            <person name="Nguyen T."/>
            <person name="Nusskern D.R."/>
            <person name="Pfannkoch C.M."/>
            <person name="Sitter C."/>
            <person name="Sutton G.G."/>
            <person name="Venter J.C."/>
            <person name="Wang Z."/>
            <person name="Woodage T."/>
            <person name="Zheng X.H."/>
            <person name="Zhong F."/>
        </authorList>
    </citation>
    <scope>NUCLEOTIDE SEQUENCE [LARGE SCALE GENOMIC DNA]</scope>
    <source>
        <strain>BN</strain>
        <strain evidence="2">Sprague-Dawley</strain>
    </source>
</reference>
<gene>
    <name evidence="1" type="ORF">rCG_28482</name>
</gene>
<sequence>MARQLIARLSLQRTCAWFPAPPWTLTIIFCNSSPREFHVLL</sequence>
<proteinExistence type="predicted"/>
<evidence type="ECO:0000313" key="1">
    <source>
        <dbReference type="EMBL" id="EDL82399.1"/>
    </source>
</evidence>
<protein>
    <submittedName>
        <fullName evidence="1">RCG28482</fullName>
    </submittedName>
</protein>
<accession>A6HWB3</accession>
<organism evidence="1 2">
    <name type="scientific">Rattus norvegicus</name>
    <name type="common">Rat</name>
    <dbReference type="NCBI Taxonomy" id="10116"/>
    <lineage>
        <taxon>Eukaryota</taxon>
        <taxon>Metazoa</taxon>
        <taxon>Chordata</taxon>
        <taxon>Craniata</taxon>
        <taxon>Vertebrata</taxon>
        <taxon>Euteleostomi</taxon>
        <taxon>Mammalia</taxon>
        <taxon>Eutheria</taxon>
        <taxon>Euarchontoglires</taxon>
        <taxon>Glires</taxon>
        <taxon>Rodentia</taxon>
        <taxon>Myomorpha</taxon>
        <taxon>Muroidea</taxon>
        <taxon>Muridae</taxon>
        <taxon>Murinae</taxon>
        <taxon>Rattus</taxon>
    </lineage>
</organism>
<dbReference type="EMBL" id="CH473952">
    <property type="protein sequence ID" value="EDL82399.1"/>
    <property type="molecule type" value="Genomic_DNA"/>
</dbReference>
<evidence type="ECO:0000313" key="2">
    <source>
        <dbReference type="Proteomes" id="UP000234681"/>
    </source>
</evidence>